<dbReference type="InterPro" id="IPR036812">
    <property type="entry name" value="NAD(P)_OxRdtase_dom_sf"/>
</dbReference>
<reference evidence="3 4" key="1">
    <citation type="submission" date="2019-02" db="EMBL/GenBank/DDBJ databases">
        <title>Genome sequencing of the rare red list fungi Hericium alpestre (H. flagellum).</title>
        <authorList>
            <person name="Buettner E."/>
            <person name="Kellner H."/>
        </authorList>
    </citation>
    <scope>NUCLEOTIDE SEQUENCE [LARGE SCALE GENOMIC DNA]</scope>
    <source>
        <strain evidence="3 4">DSM 108284</strain>
    </source>
</reference>
<gene>
    <name evidence="3" type="ORF">EWM64_g7960</name>
</gene>
<dbReference type="EMBL" id="SFCI01001337">
    <property type="protein sequence ID" value="TFY76052.1"/>
    <property type="molecule type" value="Genomic_DNA"/>
</dbReference>
<proteinExistence type="predicted"/>
<dbReference type="Gene3D" id="3.20.20.100">
    <property type="entry name" value="NADP-dependent oxidoreductase domain"/>
    <property type="match status" value="1"/>
</dbReference>
<comment type="caution">
    <text evidence="3">The sequence shown here is derived from an EMBL/GenBank/DDBJ whole genome shotgun (WGS) entry which is preliminary data.</text>
</comment>
<accession>A0A4Y9ZMN2</accession>
<dbReference type="GO" id="GO:0005737">
    <property type="term" value="C:cytoplasm"/>
    <property type="evidence" value="ECO:0007669"/>
    <property type="project" value="TreeGrafter"/>
</dbReference>
<dbReference type="PANTHER" id="PTHR43625">
    <property type="entry name" value="AFLATOXIN B1 ALDEHYDE REDUCTASE"/>
    <property type="match status" value="1"/>
</dbReference>
<organism evidence="3 4">
    <name type="scientific">Hericium alpestre</name>
    <dbReference type="NCBI Taxonomy" id="135208"/>
    <lineage>
        <taxon>Eukaryota</taxon>
        <taxon>Fungi</taxon>
        <taxon>Dikarya</taxon>
        <taxon>Basidiomycota</taxon>
        <taxon>Agaricomycotina</taxon>
        <taxon>Agaricomycetes</taxon>
        <taxon>Russulales</taxon>
        <taxon>Hericiaceae</taxon>
        <taxon>Hericium</taxon>
    </lineage>
</organism>
<evidence type="ECO:0000259" key="2">
    <source>
        <dbReference type="Pfam" id="PF00248"/>
    </source>
</evidence>
<feature type="domain" description="NADP-dependent oxidoreductase" evidence="2">
    <location>
        <begin position="19"/>
        <end position="188"/>
    </location>
</feature>
<name>A0A4Y9ZMN2_9AGAM</name>
<feature type="domain" description="NADP-dependent oxidoreductase" evidence="2">
    <location>
        <begin position="202"/>
        <end position="283"/>
    </location>
</feature>
<dbReference type="Proteomes" id="UP000298061">
    <property type="component" value="Unassembled WGS sequence"/>
</dbReference>
<evidence type="ECO:0000256" key="1">
    <source>
        <dbReference type="ARBA" id="ARBA00023002"/>
    </source>
</evidence>
<dbReference type="AlphaFoldDB" id="A0A4Y9ZMN2"/>
<evidence type="ECO:0000313" key="3">
    <source>
        <dbReference type="EMBL" id="TFY76052.1"/>
    </source>
</evidence>
<dbReference type="PANTHER" id="PTHR43625:SF78">
    <property type="entry name" value="PYRIDOXAL REDUCTASE-RELATED"/>
    <property type="match status" value="1"/>
</dbReference>
<dbReference type="InterPro" id="IPR023210">
    <property type="entry name" value="NADP_OxRdtase_dom"/>
</dbReference>
<evidence type="ECO:0000313" key="4">
    <source>
        <dbReference type="Proteomes" id="UP000298061"/>
    </source>
</evidence>
<dbReference type="SUPFAM" id="SSF51430">
    <property type="entry name" value="NAD(P)-linked oxidoreductase"/>
    <property type="match status" value="1"/>
</dbReference>
<dbReference type="OrthoDB" id="37537at2759"/>
<keyword evidence="1" id="KW-0560">Oxidoreductase</keyword>
<keyword evidence="4" id="KW-1185">Reference proteome</keyword>
<dbReference type="GO" id="GO:0016491">
    <property type="term" value="F:oxidoreductase activity"/>
    <property type="evidence" value="ECO:0007669"/>
    <property type="project" value="UniProtKB-KW"/>
</dbReference>
<dbReference type="STRING" id="135208.A0A4Y9ZMN2"/>
<sequence length="306" mass="33327">MIHRTTHLGGTASDIVIAKIGHGLMMMTWKPTPVSDKQAFAALRAGMDALPPNTKMLLNSAEFYGCNPREANLHLIARFFEQYPEYCDKAFLSVKGGCGRKELASDSSPENLRASVDAILAALRGTKRLDLFETARIPRTNPIEANMAVLASLVREGKFDHIGLSECSARTARQVHPVAAVEIEVSPWSYETETKNEGDFRRTLTRFQPDNMAHNQLLVSALERLAATKGLTTAQLCIAWVSALGLHVVPLPGASAKERVLKNIAGADVGLSEDEVNEIVQVINTTGVQGGRFIDELGDAAFHHWG</sequence>
<dbReference type="Pfam" id="PF00248">
    <property type="entry name" value="Aldo_ket_red"/>
    <property type="match status" value="2"/>
</dbReference>
<protein>
    <recommendedName>
        <fullName evidence="2">NADP-dependent oxidoreductase domain-containing protein</fullName>
    </recommendedName>
</protein>
<dbReference type="InterPro" id="IPR050791">
    <property type="entry name" value="Aldo-Keto_reductase"/>
</dbReference>
<dbReference type="CDD" id="cd19077">
    <property type="entry name" value="AKR_AKR8A1-2"/>
    <property type="match status" value="1"/>
</dbReference>